<sequence>MNMLTVVVLVTLAQSQDAGVVVEPVNNDAGVVEVAPVAAPAPVAAAPVSPVVVVARPSARERRLGSLGFGFLGTTNVLQARFIAPGLGGTAQLFNTTTVPLLGLRWWTPEYRLGLEFGFGAMVTATDSSEPQAMVGATPTTLEFAWHASMPVVLGSTEHIIFFVAPEVRVGHSTWTVKNEMGTPPNGWTVEVSAKGGVEIFFSFIGLDNLSIEAGIRAGLTHQVRTNYASSPLQAEAPITNSLTRFSTNLVANPWDLFTSTLAARYYF</sequence>
<name>A0A2W5TI97_9BACT</name>
<accession>A0A2W5TI97</accession>
<dbReference type="AlphaFoldDB" id="A0A2W5TI97"/>
<evidence type="ECO:0008006" key="3">
    <source>
        <dbReference type="Google" id="ProtNLM"/>
    </source>
</evidence>
<dbReference type="Proteomes" id="UP000249061">
    <property type="component" value="Unassembled WGS sequence"/>
</dbReference>
<gene>
    <name evidence="1" type="ORF">DI536_18055</name>
</gene>
<comment type="caution">
    <text evidence="1">The sequence shown here is derived from an EMBL/GenBank/DDBJ whole genome shotgun (WGS) entry which is preliminary data.</text>
</comment>
<organism evidence="1 2">
    <name type="scientific">Archangium gephyra</name>
    <dbReference type="NCBI Taxonomy" id="48"/>
    <lineage>
        <taxon>Bacteria</taxon>
        <taxon>Pseudomonadati</taxon>
        <taxon>Myxococcota</taxon>
        <taxon>Myxococcia</taxon>
        <taxon>Myxococcales</taxon>
        <taxon>Cystobacterineae</taxon>
        <taxon>Archangiaceae</taxon>
        <taxon>Archangium</taxon>
    </lineage>
</organism>
<evidence type="ECO:0000313" key="2">
    <source>
        <dbReference type="Proteomes" id="UP000249061"/>
    </source>
</evidence>
<proteinExistence type="predicted"/>
<reference evidence="1 2" key="1">
    <citation type="submission" date="2017-08" db="EMBL/GenBank/DDBJ databases">
        <title>Infants hospitalized years apart are colonized by the same room-sourced microbial strains.</title>
        <authorList>
            <person name="Brooks B."/>
            <person name="Olm M.R."/>
            <person name="Firek B.A."/>
            <person name="Baker R."/>
            <person name="Thomas B.C."/>
            <person name="Morowitz M.J."/>
            <person name="Banfield J.F."/>
        </authorList>
    </citation>
    <scope>NUCLEOTIDE SEQUENCE [LARGE SCALE GENOMIC DNA]</scope>
    <source>
        <strain evidence="1">S2_003_000_R2_14</strain>
    </source>
</reference>
<protein>
    <recommendedName>
        <fullName evidence="3">Outer membrane protein beta-barrel domain-containing protein</fullName>
    </recommendedName>
</protein>
<evidence type="ECO:0000313" key="1">
    <source>
        <dbReference type="EMBL" id="PZR11045.1"/>
    </source>
</evidence>
<dbReference type="EMBL" id="QFQP01000015">
    <property type="protein sequence ID" value="PZR11045.1"/>
    <property type="molecule type" value="Genomic_DNA"/>
</dbReference>